<reference evidence="4 5" key="1">
    <citation type="submission" date="2015-08" db="EMBL/GenBank/DDBJ databases">
        <title>Whole genome sequence of Flavobacterium akiainvivens IK-1T, from decaying Wikstroemia oahuensis, an endemic Hawaiian shrub.</title>
        <authorList>
            <person name="Wan X."/>
            <person name="Hou S."/>
            <person name="Saito J."/>
            <person name="Donachie S."/>
        </authorList>
    </citation>
    <scope>NUCLEOTIDE SEQUENCE [LARGE SCALE GENOMIC DNA]</scope>
    <source>
        <strain evidence="4 5">IK-1</strain>
    </source>
</reference>
<feature type="signal peptide" evidence="2">
    <location>
        <begin position="1"/>
        <end position="19"/>
    </location>
</feature>
<dbReference type="InterPro" id="IPR011250">
    <property type="entry name" value="OMP/PagP_B-barrel"/>
</dbReference>
<dbReference type="AlphaFoldDB" id="A0A0M9VHX4"/>
<evidence type="ECO:0000259" key="3">
    <source>
        <dbReference type="Pfam" id="PF13505"/>
    </source>
</evidence>
<evidence type="ECO:0000256" key="1">
    <source>
        <dbReference type="ARBA" id="ARBA00022729"/>
    </source>
</evidence>
<dbReference type="EMBL" id="LIYD01000005">
    <property type="protein sequence ID" value="KOS06012.1"/>
    <property type="molecule type" value="Genomic_DNA"/>
</dbReference>
<dbReference type="STRING" id="1202724.AM493_08160"/>
<dbReference type="Pfam" id="PF13505">
    <property type="entry name" value="OMP_b-brl"/>
    <property type="match status" value="1"/>
</dbReference>
<sequence>MKKLLFSLSTLLCITVAFAQETEPASGFLKGDAFISGTVGFGTQKTGDYKANQFTVAPKAGYFVSENIALGVGLGYRSQKSDQTDSFLGTTYETKTSTFEAGVFGRYYFTPASNFSIFTELSAAYATTKQESNMDWATDFTVNAFDVEFAPGFNYFVTRHLALEATFGFINYSTRKLDIDGAETTNAFNVSLDLANINFGIIYKF</sequence>
<dbReference type="PATRIC" id="fig|1202724.3.peg.1695"/>
<dbReference type="RefSeq" id="WP_054407466.1">
    <property type="nucleotide sequence ID" value="NZ_FOYA01000007.1"/>
</dbReference>
<evidence type="ECO:0000256" key="2">
    <source>
        <dbReference type="SAM" id="SignalP"/>
    </source>
</evidence>
<keyword evidence="5" id="KW-1185">Reference proteome</keyword>
<dbReference type="Proteomes" id="UP000037755">
    <property type="component" value="Unassembled WGS sequence"/>
</dbReference>
<feature type="domain" description="Outer membrane protein beta-barrel" evidence="3">
    <location>
        <begin position="11"/>
        <end position="205"/>
    </location>
</feature>
<accession>A0A0M9VHX4</accession>
<dbReference type="InterPro" id="IPR027385">
    <property type="entry name" value="Beta-barrel_OMP"/>
</dbReference>
<organism evidence="4 5">
    <name type="scientific">Flavobacterium akiainvivens</name>
    <dbReference type="NCBI Taxonomy" id="1202724"/>
    <lineage>
        <taxon>Bacteria</taxon>
        <taxon>Pseudomonadati</taxon>
        <taxon>Bacteroidota</taxon>
        <taxon>Flavobacteriia</taxon>
        <taxon>Flavobacteriales</taxon>
        <taxon>Flavobacteriaceae</taxon>
        <taxon>Flavobacterium</taxon>
    </lineage>
</organism>
<evidence type="ECO:0000313" key="5">
    <source>
        <dbReference type="Proteomes" id="UP000037755"/>
    </source>
</evidence>
<proteinExistence type="predicted"/>
<dbReference type="Gene3D" id="2.40.160.20">
    <property type="match status" value="1"/>
</dbReference>
<feature type="chain" id="PRO_5005838981" description="Outer membrane protein beta-barrel domain-containing protein" evidence="2">
    <location>
        <begin position="20"/>
        <end position="205"/>
    </location>
</feature>
<gene>
    <name evidence="4" type="ORF">AM493_08160</name>
</gene>
<dbReference type="SUPFAM" id="SSF56925">
    <property type="entry name" value="OMPA-like"/>
    <property type="match status" value="1"/>
</dbReference>
<name>A0A0M9VHX4_9FLAO</name>
<dbReference type="OrthoDB" id="945117at2"/>
<comment type="caution">
    <text evidence="4">The sequence shown here is derived from an EMBL/GenBank/DDBJ whole genome shotgun (WGS) entry which is preliminary data.</text>
</comment>
<protein>
    <recommendedName>
        <fullName evidence="3">Outer membrane protein beta-barrel domain-containing protein</fullName>
    </recommendedName>
</protein>
<keyword evidence="1 2" id="KW-0732">Signal</keyword>
<evidence type="ECO:0000313" key="4">
    <source>
        <dbReference type="EMBL" id="KOS06012.1"/>
    </source>
</evidence>